<dbReference type="PROSITE" id="PS00149">
    <property type="entry name" value="SULFATASE_2"/>
    <property type="match status" value="1"/>
</dbReference>
<dbReference type="EMBL" id="JAUJEB010000002">
    <property type="protein sequence ID" value="MDN5213313.1"/>
    <property type="molecule type" value="Genomic_DNA"/>
</dbReference>
<evidence type="ECO:0000256" key="1">
    <source>
        <dbReference type="ARBA" id="ARBA00008779"/>
    </source>
</evidence>
<dbReference type="PANTHER" id="PTHR42693">
    <property type="entry name" value="ARYLSULFATASE FAMILY MEMBER"/>
    <property type="match status" value="1"/>
</dbReference>
<feature type="region of interest" description="Disordered" evidence="5">
    <location>
        <begin position="463"/>
        <end position="494"/>
    </location>
</feature>
<dbReference type="Pfam" id="PF00884">
    <property type="entry name" value="Sulfatase"/>
    <property type="match status" value="1"/>
</dbReference>
<comment type="similarity">
    <text evidence="1">Belongs to the sulfatase family.</text>
</comment>
<gene>
    <name evidence="7" type="ORF">QQ020_14685</name>
</gene>
<feature type="compositionally biased region" description="Basic and acidic residues" evidence="5">
    <location>
        <begin position="463"/>
        <end position="474"/>
    </location>
</feature>
<feature type="domain" description="Sulfatase N-terminal" evidence="6">
    <location>
        <begin position="34"/>
        <end position="319"/>
    </location>
</feature>
<dbReference type="InterPro" id="IPR050738">
    <property type="entry name" value="Sulfatase"/>
</dbReference>
<dbReference type="Gene3D" id="3.40.720.10">
    <property type="entry name" value="Alkaline Phosphatase, subunit A"/>
    <property type="match status" value="1"/>
</dbReference>
<dbReference type="Proteomes" id="UP001172083">
    <property type="component" value="Unassembled WGS sequence"/>
</dbReference>
<dbReference type="InterPro" id="IPR024607">
    <property type="entry name" value="Sulfatase_CS"/>
</dbReference>
<dbReference type="CDD" id="cd16027">
    <property type="entry name" value="SGSH"/>
    <property type="match status" value="1"/>
</dbReference>
<comment type="caution">
    <text evidence="7">The sequence shown here is derived from an EMBL/GenBank/DDBJ whole genome shotgun (WGS) entry which is preliminary data.</text>
</comment>
<evidence type="ECO:0000313" key="7">
    <source>
        <dbReference type="EMBL" id="MDN5213313.1"/>
    </source>
</evidence>
<accession>A0ABT8L6D9</accession>
<dbReference type="PROSITE" id="PS00523">
    <property type="entry name" value="SULFATASE_1"/>
    <property type="match status" value="1"/>
</dbReference>
<sequence>MRLPNTINNLLFVLAIGCFCSCQSGKEQIARTPPNLILIIADDMNWDDSGAYGHPHIKTPNIDQLSHDGMRFTQAFLTTSSCSPSRTSIITGKYPHNTDAEQLHWPLPEGQLTFVEQLKDAGYWTGLAGKYHLGDAVRDDFDAIMEFGTAGFQVGPDGKPQKTVGDGSGCESWIPLLKSRPDNQPFFLWLAAIDPHRPYKENILPATHGPDDVIVPPYFPDNQEVRKDLALYYDEISRMDGYVGKVTAALEEQGIAENTFVLFISDNGRPFPRDKTTLYEGGIKTPWIIKWPAKVAAGSKNDNLISSVDIAPTFMKLAGLAPLSGFEGMDFTPLLEPAGKPIRDHIYAEDHWHDFEDYTRAIRTTQFKYIKNFFPELPNTPPADALRGLTFKSMLALKKENRLDEAQLRCFEVPRPTEELYDILKDPNELNNLALNPDYSEVLTDMRGKLDKMREITNDKLPEVRTPDEFDRETGTPTAARIRPRPSKAEMMKK</sequence>
<evidence type="ECO:0000256" key="2">
    <source>
        <dbReference type="ARBA" id="ARBA00022723"/>
    </source>
</evidence>
<dbReference type="InterPro" id="IPR017850">
    <property type="entry name" value="Alkaline_phosphatase_core_sf"/>
</dbReference>
<keyword evidence="4" id="KW-0106">Calcium</keyword>
<protein>
    <submittedName>
        <fullName evidence="7">Sulfatase</fullName>
    </submittedName>
</protein>
<keyword evidence="8" id="KW-1185">Reference proteome</keyword>
<proteinExistence type="inferred from homology"/>
<dbReference type="SUPFAM" id="SSF53649">
    <property type="entry name" value="Alkaline phosphatase-like"/>
    <property type="match status" value="1"/>
</dbReference>
<evidence type="ECO:0000256" key="3">
    <source>
        <dbReference type="ARBA" id="ARBA00022801"/>
    </source>
</evidence>
<evidence type="ECO:0000256" key="5">
    <source>
        <dbReference type="SAM" id="MobiDB-lite"/>
    </source>
</evidence>
<dbReference type="RefSeq" id="WP_346758652.1">
    <property type="nucleotide sequence ID" value="NZ_JAUJEB010000002.1"/>
</dbReference>
<organism evidence="7 8">
    <name type="scientific">Agaribacillus aureus</name>
    <dbReference type="NCBI Taxonomy" id="3051825"/>
    <lineage>
        <taxon>Bacteria</taxon>
        <taxon>Pseudomonadati</taxon>
        <taxon>Bacteroidota</taxon>
        <taxon>Cytophagia</taxon>
        <taxon>Cytophagales</taxon>
        <taxon>Splendidivirgaceae</taxon>
        <taxon>Agaribacillus</taxon>
    </lineage>
</organism>
<dbReference type="InterPro" id="IPR000917">
    <property type="entry name" value="Sulfatase_N"/>
</dbReference>
<keyword evidence="2" id="KW-0479">Metal-binding</keyword>
<name>A0ABT8L6D9_9BACT</name>
<keyword evidence="3" id="KW-0378">Hydrolase</keyword>
<dbReference type="PANTHER" id="PTHR42693:SF53">
    <property type="entry name" value="ENDO-4-O-SULFATASE"/>
    <property type="match status" value="1"/>
</dbReference>
<dbReference type="PROSITE" id="PS51257">
    <property type="entry name" value="PROKAR_LIPOPROTEIN"/>
    <property type="match status" value="1"/>
</dbReference>
<reference evidence="7" key="1">
    <citation type="submission" date="2023-06" db="EMBL/GenBank/DDBJ databases">
        <title>Genomic of Agaribacillus aureum.</title>
        <authorList>
            <person name="Wang G."/>
        </authorList>
    </citation>
    <scope>NUCLEOTIDE SEQUENCE</scope>
    <source>
        <strain evidence="7">BMA12</strain>
    </source>
</reference>
<evidence type="ECO:0000259" key="6">
    <source>
        <dbReference type="Pfam" id="PF00884"/>
    </source>
</evidence>
<evidence type="ECO:0000256" key="4">
    <source>
        <dbReference type="ARBA" id="ARBA00022837"/>
    </source>
</evidence>
<evidence type="ECO:0000313" key="8">
    <source>
        <dbReference type="Proteomes" id="UP001172083"/>
    </source>
</evidence>